<feature type="region of interest" description="Disordered" evidence="1">
    <location>
        <begin position="212"/>
        <end position="244"/>
    </location>
</feature>
<feature type="compositionally biased region" description="Basic and acidic residues" evidence="1">
    <location>
        <begin position="235"/>
        <end position="244"/>
    </location>
</feature>
<dbReference type="InterPro" id="IPR002686">
    <property type="entry name" value="Transposase_17"/>
</dbReference>
<evidence type="ECO:0000259" key="2">
    <source>
        <dbReference type="SMART" id="SM01321"/>
    </source>
</evidence>
<evidence type="ECO:0000256" key="1">
    <source>
        <dbReference type="SAM" id="MobiDB-lite"/>
    </source>
</evidence>
<dbReference type="Gene3D" id="3.30.70.1290">
    <property type="entry name" value="Transposase IS200-like"/>
    <property type="match status" value="1"/>
</dbReference>
<dbReference type="EMBL" id="JAQQFM010000009">
    <property type="protein sequence ID" value="MFL9926706.1"/>
    <property type="molecule type" value="Genomic_DNA"/>
</dbReference>
<dbReference type="InterPro" id="IPR036515">
    <property type="entry name" value="Transposase_17_sf"/>
</dbReference>
<proteinExistence type="predicted"/>
<dbReference type="SUPFAM" id="SSF143422">
    <property type="entry name" value="Transposase IS200-like"/>
    <property type="match status" value="1"/>
</dbReference>
<dbReference type="Proteomes" id="UP001629246">
    <property type="component" value="Unassembled WGS sequence"/>
</dbReference>
<feature type="domain" description="Transposase IS200-like" evidence="2">
    <location>
        <begin position="9"/>
        <end position="124"/>
    </location>
</feature>
<dbReference type="PANTHER" id="PTHR34322">
    <property type="entry name" value="TRANSPOSASE, Y1_TNP DOMAIN-CONTAINING"/>
    <property type="match status" value="1"/>
</dbReference>
<dbReference type="PANTHER" id="PTHR34322:SF2">
    <property type="entry name" value="TRANSPOSASE IS200-LIKE DOMAIN-CONTAINING PROTEIN"/>
    <property type="match status" value="1"/>
</dbReference>
<reference evidence="3 4" key="1">
    <citation type="journal article" date="2024" name="Chem. Sci.">
        <title>Discovery of megapolipeptins by genome mining of a Burkholderiales bacteria collection.</title>
        <authorList>
            <person name="Paulo B.S."/>
            <person name="Recchia M.J.J."/>
            <person name="Lee S."/>
            <person name="Fergusson C.H."/>
            <person name="Romanowski S.B."/>
            <person name="Hernandez A."/>
            <person name="Krull N."/>
            <person name="Liu D.Y."/>
            <person name="Cavanagh H."/>
            <person name="Bos A."/>
            <person name="Gray C.A."/>
            <person name="Murphy B.T."/>
            <person name="Linington R.G."/>
            <person name="Eustaquio A.S."/>
        </authorList>
    </citation>
    <scope>NUCLEOTIDE SEQUENCE [LARGE SCALE GENOMIC DNA]</scope>
    <source>
        <strain evidence="3 4">RL21-008-BIB-A</strain>
    </source>
</reference>
<organism evidence="3 4">
    <name type="scientific">Herbaspirillum lusitanum</name>
    <dbReference type="NCBI Taxonomy" id="213312"/>
    <lineage>
        <taxon>Bacteria</taxon>
        <taxon>Pseudomonadati</taxon>
        <taxon>Pseudomonadota</taxon>
        <taxon>Betaproteobacteria</taxon>
        <taxon>Burkholderiales</taxon>
        <taxon>Oxalobacteraceae</taxon>
        <taxon>Herbaspirillum</taxon>
    </lineage>
</organism>
<evidence type="ECO:0000313" key="4">
    <source>
        <dbReference type="Proteomes" id="UP001629246"/>
    </source>
</evidence>
<feature type="compositionally biased region" description="Basic residues" evidence="1">
    <location>
        <begin position="218"/>
        <end position="230"/>
    </location>
</feature>
<name>A0ABW9ADK0_9BURK</name>
<dbReference type="SMART" id="SM01321">
    <property type="entry name" value="Y1_Tnp"/>
    <property type="match status" value="1"/>
</dbReference>
<accession>A0ABW9ADK0</accession>
<protein>
    <submittedName>
        <fullName evidence="3">Transposase</fullName>
    </submittedName>
</protein>
<dbReference type="RefSeq" id="WP_408159923.1">
    <property type="nucleotide sequence ID" value="NZ_JAQQFM010000009.1"/>
</dbReference>
<gene>
    <name evidence="3" type="ORF">PQR62_20700</name>
</gene>
<keyword evidence="4" id="KW-1185">Reference proteome</keyword>
<sequence>MARLPRLVVPGQAHHIIQRGHDGLHIFRDAADHQAFLDWLRDAARQFKVALHAYVLMVDHLHLLVTPADELGLARMMQWVGRHYVPYFNQKYGRSGTLWQGRYKATVLEAEEYLLDCSRYIELNPVRNGLTAAPGDYPWSSYMHHIGAKQDSLITDHSCYWALGNTPFDRELNYKAEMEAGLGSQRSNDIRTATLKGWALGSDDFKNDLMRQVNRRVSPAKRGRPVKKVKMQSTDQKELVPENK</sequence>
<evidence type="ECO:0000313" key="3">
    <source>
        <dbReference type="EMBL" id="MFL9926706.1"/>
    </source>
</evidence>
<dbReference type="Pfam" id="PF01797">
    <property type="entry name" value="Y1_Tnp"/>
    <property type="match status" value="1"/>
</dbReference>
<comment type="caution">
    <text evidence="3">The sequence shown here is derived from an EMBL/GenBank/DDBJ whole genome shotgun (WGS) entry which is preliminary data.</text>
</comment>